<dbReference type="Proteomes" id="UP000288086">
    <property type="component" value="Unassembled WGS sequence"/>
</dbReference>
<dbReference type="InterPro" id="IPR003661">
    <property type="entry name" value="HisK_dim/P_dom"/>
</dbReference>
<evidence type="ECO:0000256" key="2">
    <source>
        <dbReference type="ARBA" id="ARBA00012438"/>
    </source>
</evidence>
<dbReference type="InterPro" id="IPR036890">
    <property type="entry name" value="HATPase_C_sf"/>
</dbReference>
<reference evidence="7 8" key="1">
    <citation type="submission" date="2017-01" db="EMBL/GenBank/DDBJ databases">
        <title>The cable genome- insights into the physiology and evolution of filamentous bacteria capable of sulfide oxidation via long distance electron transfer.</title>
        <authorList>
            <person name="Schreiber L."/>
            <person name="Bjerg J.T."/>
            <person name="Boggild A."/>
            <person name="Van De Vossenberg J."/>
            <person name="Meysman F."/>
            <person name="Nielsen L.P."/>
            <person name="Schramm A."/>
            <person name="Kjeldsen K.U."/>
        </authorList>
    </citation>
    <scope>NUCLEOTIDE SEQUENCE [LARGE SCALE GENOMIC DNA]</scope>
    <source>
        <strain evidence="7">A1</strain>
    </source>
</reference>
<sequence length="252" mass="28337">MVEKKKIKGRNEDLIVAKEKVEERSKDLALASKYKSEFLANMSHELRTPLNSLLLLSQSLKENREGNLTEKQEKAAGIIFESGNDLLDLINEILDLSKIEAGQIVKDVEEVLLTDLAENAETLFSHMAQNKGVAFSITLADDVPPSIFTDRKRVEQILKNFLGNSMKFTSEGRIDLVFSRMEQQLRFDRRTCSLSRLLQSLWRIQVSVSRLKNIGLSLKPSSRPTVQLLGSTAAPALVSQFPKSWLHSLVGK</sequence>
<evidence type="ECO:0000256" key="5">
    <source>
        <dbReference type="ARBA" id="ARBA00023012"/>
    </source>
</evidence>
<dbReference type="EC" id="2.7.13.3" evidence="2"/>
<dbReference type="AlphaFoldDB" id="A0A3S3UFX1"/>
<dbReference type="SMART" id="SM00388">
    <property type="entry name" value="HisKA"/>
    <property type="match status" value="1"/>
</dbReference>
<organism evidence="7 8">
    <name type="scientific">Candidatus Electrothrix communis</name>
    <dbReference type="NCBI Taxonomy" id="1859133"/>
    <lineage>
        <taxon>Bacteria</taxon>
        <taxon>Pseudomonadati</taxon>
        <taxon>Thermodesulfobacteriota</taxon>
        <taxon>Desulfobulbia</taxon>
        <taxon>Desulfobulbales</taxon>
        <taxon>Desulfobulbaceae</taxon>
        <taxon>Candidatus Electrothrix</taxon>
    </lineage>
</organism>
<evidence type="ECO:0000256" key="1">
    <source>
        <dbReference type="ARBA" id="ARBA00000085"/>
    </source>
</evidence>
<dbReference type="SUPFAM" id="SSF55874">
    <property type="entry name" value="ATPase domain of HSP90 chaperone/DNA topoisomerase II/histidine kinase"/>
    <property type="match status" value="1"/>
</dbReference>
<dbReference type="SUPFAM" id="SSF47384">
    <property type="entry name" value="Homodimeric domain of signal transducing histidine kinase"/>
    <property type="match status" value="1"/>
</dbReference>
<dbReference type="InterPro" id="IPR036097">
    <property type="entry name" value="HisK_dim/P_sf"/>
</dbReference>
<comment type="catalytic activity">
    <reaction evidence="1">
        <text>ATP + protein L-histidine = ADP + protein N-phospho-L-histidine.</text>
        <dbReference type="EC" id="2.7.13.3"/>
    </reaction>
</comment>
<dbReference type="Pfam" id="PF00512">
    <property type="entry name" value="HisKA"/>
    <property type="match status" value="1"/>
</dbReference>
<dbReference type="Gene3D" id="3.30.565.10">
    <property type="entry name" value="Histidine kinase-like ATPase, C-terminal domain"/>
    <property type="match status" value="1"/>
</dbReference>
<dbReference type="CDD" id="cd00082">
    <property type="entry name" value="HisKA"/>
    <property type="match status" value="1"/>
</dbReference>
<comment type="caution">
    <text evidence="7">The sequence shown here is derived from an EMBL/GenBank/DDBJ whole genome shotgun (WGS) entry which is preliminary data.</text>
</comment>
<keyword evidence="3" id="KW-0808">Transferase</keyword>
<evidence type="ECO:0000256" key="3">
    <source>
        <dbReference type="ARBA" id="ARBA00022679"/>
    </source>
</evidence>
<dbReference type="InterPro" id="IPR005467">
    <property type="entry name" value="His_kinase_dom"/>
</dbReference>
<dbReference type="PANTHER" id="PTHR43711:SF26">
    <property type="entry name" value="SENSOR HISTIDINE KINASE RCSC"/>
    <property type="match status" value="1"/>
</dbReference>
<evidence type="ECO:0000256" key="4">
    <source>
        <dbReference type="ARBA" id="ARBA00022777"/>
    </source>
</evidence>
<protein>
    <recommendedName>
        <fullName evidence="2">histidine kinase</fullName>
        <ecNumber evidence="2">2.7.13.3</ecNumber>
    </recommendedName>
</protein>
<dbReference type="InterPro" id="IPR050736">
    <property type="entry name" value="Sensor_HK_Regulatory"/>
</dbReference>
<feature type="domain" description="Histidine kinase" evidence="6">
    <location>
        <begin position="41"/>
        <end position="187"/>
    </location>
</feature>
<dbReference type="EMBL" id="MTKP01000064">
    <property type="protein sequence ID" value="RWX49278.1"/>
    <property type="molecule type" value="Genomic_DNA"/>
</dbReference>
<keyword evidence="5" id="KW-0902">Two-component regulatory system</keyword>
<dbReference type="PROSITE" id="PS50109">
    <property type="entry name" value="HIS_KIN"/>
    <property type="match status" value="1"/>
</dbReference>
<dbReference type="GO" id="GO:0000155">
    <property type="term" value="F:phosphorelay sensor kinase activity"/>
    <property type="evidence" value="ECO:0007669"/>
    <property type="project" value="InterPro"/>
</dbReference>
<gene>
    <name evidence="7" type="ORF">VT98_10643</name>
</gene>
<evidence type="ECO:0000313" key="8">
    <source>
        <dbReference type="Proteomes" id="UP000288086"/>
    </source>
</evidence>
<evidence type="ECO:0000313" key="7">
    <source>
        <dbReference type="EMBL" id="RWX49278.1"/>
    </source>
</evidence>
<evidence type="ECO:0000259" key="6">
    <source>
        <dbReference type="PROSITE" id="PS50109"/>
    </source>
</evidence>
<accession>A0A3S3UFX1</accession>
<keyword evidence="8" id="KW-1185">Reference proteome</keyword>
<keyword evidence="4 7" id="KW-0418">Kinase</keyword>
<dbReference type="PANTHER" id="PTHR43711">
    <property type="entry name" value="TWO-COMPONENT HISTIDINE KINASE"/>
    <property type="match status" value="1"/>
</dbReference>
<name>A0A3S3UFX1_9BACT</name>
<dbReference type="Gene3D" id="1.10.287.130">
    <property type="match status" value="1"/>
</dbReference>
<proteinExistence type="predicted"/>